<dbReference type="FunFam" id="3.30.40.10:FF:001144">
    <property type="entry name" value="Nitric oxide synthase-interacting protein"/>
    <property type="match status" value="1"/>
</dbReference>
<evidence type="ECO:0000256" key="2">
    <source>
        <dbReference type="ARBA" id="ARBA00008126"/>
    </source>
</evidence>
<dbReference type="GO" id="GO:0061630">
    <property type="term" value="F:ubiquitin protein ligase activity"/>
    <property type="evidence" value="ECO:0007669"/>
    <property type="project" value="InterPro"/>
</dbReference>
<dbReference type="PANTHER" id="PTHR13063:SF10">
    <property type="entry name" value="NITRIC OXIDE SYNTHASE-INTERACTING PROTEIN"/>
    <property type="match status" value="1"/>
</dbReference>
<dbReference type="EMBL" id="LR788546">
    <property type="protein sequence ID" value="CAB3264408.1"/>
    <property type="molecule type" value="mRNA"/>
</dbReference>
<evidence type="ECO:0000313" key="11">
    <source>
        <dbReference type="EMBL" id="CAB3264408.1"/>
    </source>
</evidence>
<dbReference type="Pfam" id="PF15906">
    <property type="entry name" value="zf-NOSIP"/>
    <property type="match status" value="1"/>
</dbReference>
<feature type="coiled-coil region" evidence="8">
    <location>
        <begin position="78"/>
        <end position="108"/>
    </location>
</feature>
<keyword evidence="8" id="KW-0175">Coiled coil</keyword>
<evidence type="ECO:0000256" key="4">
    <source>
        <dbReference type="ARBA" id="ARBA00023242"/>
    </source>
</evidence>
<feature type="domain" description="Nitric oxide synthase-interacting protein zinc-finger" evidence="10">
    <location>
        <begin position="4"/>
        <end position="78"/>
    </location>
</feature>
<reference evidence="11" key="1">
    <citation type="submission" date="2020-04" db="EMBL/GenBank/DDBJ databases">
        <authorList>
            <person name="Neveu A P."/>
        </authorList>
    </citation>
    <scope>NUCLEOTIDE SEQUENCE</scope>
    <source>
        <tissue evidence="11">Whole embryo</tissue>
    </source>
</reference>
<organism evidence="11">
    <name type="scientific">Phallusia mammillata</name>
    <dbReference type="NCBI Taxonomy" id="59560"/>
    <lineage>
        <taxon>Eukaryota</taxon>
        <taxon>Metazoa</taxon>
        <taxon>Chordata</taxon>
        <taxon>Tunicata</taxon>
        <taxon>Ascidiacea</taxon>
        <taxon>Phlebobranchia</taxon>
        <taxon>Ascidiidae</taxon>
        <taxon>Phallusia</taxon>
    </lineage>
</organism>
<proteinExistence type="evidence at transcript level"/>
<gene>
    <name evidence="11" type="primary">Nosip</name>
</gene>
<dbReference type="InterPro" id="IPR031790">
    <property type="entry name" value="Znf-NOSIP"/>
</dbReference>
<protein>
    <recommendedName>
        <fullName evidence="3">Nitric oxide synthase-interacting protein</fullName>
    </recommendedName>
    <alternativeName>
        <fullName evidence="5">E3 ubiquitin-protein ligase NOSIP</fullName>
    </alternativeName>
    <alternativeName>
        <fullName evidence="6">RING-type E3 ubiquitin transferase NOSIP</fullName>
    </alternativeName>
</protein>
<evidence type="ECO:0000256" key="3">
    <source>
        <dbReference type="ARBA" id="ARBA00016935"/>
    </source>
</evidence>
<evidence type="ECO:0000256" key="5">
    <source>
        <dbReference type="ARBA" id="ARBA00029661"/>
    </source>
</evidence>
<comment type="similarity">
    <text evidence="2 7">Belongs to the NOSIP family.</text>
</comment>
<evidence type="ECO:0000256" key="9">
    <source>
        <dbReference type="SAM" id="MobiDB-lite"/>
    </source>
</evidence>
<dbReference type="SUPFAM" id="SSF57850">
    <property type="entry name" value="RING/U-box"/>
    <property type="match status" value="2"/>
</dbReference>
<dbReference type="CDD" id="cd16661">
    <property type="entry name" value="RING-Ubox1_NOSIP"/>
    <property type="match status" value="1"/>
</dbReference>
<evidence type="ECO:0000256" key="8">
    <source>
        <dbReference type="SAM" id="Coils"/>
    </source>
</evidence>
<evidence type="ECO:0000259" key="10">
    <source>
        <dbReference type="Pfam" id="PF15906"/>
    </source>
</evidence>
<dbReference type="CDD" id="cd16662">
    <property type="entry name" value="RING-Ubox2_NOSIP"/>
    <property type="match status" value="1"/>
</dbReference>
<sequence length="295" mass="33177">MTRHGKNATASAVYSYHEKKKDTEQSTYGTQAARLGKDSVKDFDACCLTLQPCRNPVVTPHGYLYEKQAILEYIIHQKREIAKQAKQYEKQKRRDEKELKELAEAETKSKVNRFIKTEKAIVSKTVDAFKDDKKPKDIPSCSNMENGKSKDLPSFWIPSLTPAANKSKVSKPNSKVFCPMSKKPIKMKDLIPVKFTPIADRDKKTSVIAKQSRWMCAVTHDTLGNFVPCAVLKPTGDVVTIECINKVIRKNNMLHPVTGQKLNESDIIELVRGGTGFASTNQELDAKSYRPVLMA</sequence>
<evidence type="ECO:0000256" key="7">
    <source>
        <dbReference type="PIRNR" id="PIRNR023577"/>
    </source>
</evidence>
<evidence type="ECO:0000256" key="1">
    <source>
        <dbReference type="ARBA" id="ARBA00004123"/>
    </source>
</evidence>
<dbReference type="InterPro" id="IPR013083">
    <property type="entry name" value="Znf_RING/FYVE/PHD"/>
</dbReference>
<evidence type="ECO:0000256" key="6">
    <source>
        <dbReference type="ARBA" id="ARBA00032934"/>
    </source>
</evidence>
<name>A0A6F9DN33_9ASCI</name>
<dbReference type="PANTHER" id="PTHR13063">
    <property type="entry name" value="ENOS INTERACTING PROTEIN"/>
    <property type="match status" value="1"/>
</dbReference>
<comment type="subcellular location">
    <subcellularLocation>
        <location evidence="1 7">Nucleus</location>
    </subcellularLocation>
</comment>
<dbReference type="GO" id="GO:0005634">
    <property type="term" value="C:nucleus"/>
    <property type="evidence" value="ECO:0007669"/>
    <property type="project" value="UniProtKB-SubCell"/>
</dbReference>
<dbReference type="Gene3D" id="3.30.40.10">
    <property type="entry name" value="Zinc/RING finger domain, C3HC4 (zinc finger)"/>
    <property type="match status" value="2"/>
</dbReference>
<dbReference type="InterPro" id="IPR016818">
    <property type="entry name" value="NOSIP"/>
</dbReference>
<dbReference type="AlphaFoldDB" id="A0A6F9DN33"/>
<feature type="region of interest" description="Disordered" evidence="9">
    <location>
        <begin position="1"/>
        <end position="30"/>
    </location>
</feature>
<accession>A0A6F9DN33</accession>
<keyword evidence="4 7" id="KW-0539">Nucleus</keyword>
<dbReference type="PIRSF" id="PIRSF023577">
    <property type="entry name" value="ENOS_interacting"/>
    <property type="match status" value="1"/>
</dbReference>